<dbReference type="PANTHER" id="PTHR15601:SF0">
    <property type="entry name" value="GEO09675P1"/>
    <property type="match status" value="1"/>
</dbReference>
<keyword evidence="4" id="KW-0256">Endoplasmic reticulum</keyword>
<evidence type="ECO:0000313" key="9">
    <source>
        <dbReference type="Proteomes" id="UP001151287"/>
    </source>
</evidence>
<comment type="caution">
    <text evidence="8">The sequence shown here is derived from an EMBL/GenBank/DDBJ whole genome shotgun (WGS) entry which is preliminary data.</text>
</comment>
<name>A0A9Q0CNQ7_9POAL</name>
<evidence type="ECO:0000256" key="4">
    <source>
        <dbReference type="ARBA" id="ARBA00022824"/>
    </source>
</evidence>
<protein>
    <recommendedName>
        <fullName evidence="10">Stress-associated endoplasmic reticulum protein</fullName>
    </recommendedName>
</protein>
<dbReference type="GO" id="GO:0005789">
    <property type="term" value="C:endoplasmic reticulum membrane"/>
    <property type="evidence" value="ECO:0007669"/>
    <property type="project" value="UniProtKB-SubCell"/>
</dbReference>
<gene>
    <name evidence="8" type="ORF">LUZ63_005879</name>
</gene>
<proteinExistence type="inferred from homology"/>
<reference evidence="8" key="1">
    <citation type="journal article" date="2022" name="Cell">
        <title>Repeat-based holocentromeres influence genome architecture and karyotype evolution.</title>
        <authorList>
            <person name="Hofstatter P.G."/>
            <person name="Thangavel G."/>
            <person name="Lux T."/>
            <person name="Neumann P."/>
            <person name="Vondrak T."/>
            <person name="Novak P."/>
            <person name="Zhang M."/>
            <person name="Costa L."/>
            <person name="Castellani M."/>
            <person name="Scott A."/>
            <person name="Toegelov H."/>
            <person name="Fuchs J."/>
            <person name="Mata-Sucre Y."/>
            <person name="Dias Y."/>
            <person name="Vanzela A.L.L."/>
            <person name="Huettel B."/>
            <person name="Almeida C.C.S."/>
            <person name="Simkova H."/>
            <person name="Souza G."/>
            <person name="Pedrosa-Harand A."/>
            <person name="Macas J."/>
            <person name="Mayer K.F.X."/>
            <person name="Houben A."/>
            <person name="Marques A."/>
        </authorList>
    </citation>
    <scope>NUCLEOTIDE SEQUENCE</scope>
    <source>
        <strain evidence="8">RhyBre1mFocal</strain>
    </source>
</reference>
<comment type="subcellular location">
    <subcellularLocation>
        <location evidence="1">Endoplasmic reticulum membrane</location>
        <topology evidence="1">Single-pass membrane protein</topology>
    </subcellularLocation>
</comment>
<feature type="transmembrane region" description="Helical" evidence="7">
    <location>
        <begin position="128"/>
        <end position="146"/>
    </location>
</feature>
<dbReference type="GO" id="GO:0030968">
    <property type="term" value="P:endoplasmic reticulum unfolded protein response"/>
    <property type="evidence" value="ECO:0007669"/>
    <property type="project" value="TreeGrafter"/>
</dbReference>
<dbReference type="AlphaFoldDB" id="A0A9Q0CNQ7"/>
<evidence type="ECO:0000256" key="2">
    <source>
        <dbReference type="ARBA" id="ARBA00005500"/>
    </source>
</evidence>
<keyword evidence="5 7" id="KW-1133">Transmembrane helix</keyword>
<dbReference type="OrthoDB" id="16679at2759"/>
<dbReference type="PANTHER" id="PTHR15601">
    <property type="entry name" value="STRESS ASSOCIATED ENDOPLASMIC RETICULUM PROTEIN SERP1/RAMP4"/>
    <property type="match status" value="1"/>
</dbReference>
<evidence type="ECO:0000313" key="8">
    <source>
        <dbReference type="EMBL" id="KAJ1697367.1"/>
    </source>
</evidence>
<keyword evidence="6 7" id="KW-0472">Membrane</keyword>
<dbReference type="InterPro" id="IPR010580">
    <property type="entry name" value="ER_stress-assoc"/>
</dbReference>
<keyword evidence="3 7" id="KW-0812">Transmembrane</keyword>
<dbReference type="EMBL" id="JAMQYH010000002">
    <property type="protein sequence ID" value="KAJ1697367.1"/>
    <property type="molecule type" value="Genomic_DNA"/>
</dbReference>
<evidence type="ECO:0000256" key="5">
    <source>
        <dbReference type="ARBA" id="ARBA00022989"/>
    </source>
</evidence>
<evidence type="ECO:0008006" key="10">
    <source>
        <dbReference type="Google" id="ProtNLM"/>
    </source>
</evidence>
<feature type="transmembrane region" description="Helical" evidence="7">
    <location>
        <begin position="7"/>
        <end position="25"/>
    </location>
</feature>
<organism evidence="8 9">
    <name type="scientific">Rhynchospora breviuscula</name>
    <dbReference type="NCBI Taxonomy" id="2022672"/>
    <lineage>
        <taxon>Eukaryota</taxon>
        <taxon>Viridiplantae</taxon>
        <taxon>Streptophyta</taxon>
        <taxon>Embryophyta</taxon>
        <taxon>Tracheophyta</taxon>
        <taxon>Spermatophyta</taxon>
        <taxon>Magnoliopsida</taxon>
        <taxon>Liliopsida</taxon>
        <taxon>Poales</taxon>
        <taxon>Cyperaceae</taxon>
        <taxon>Cyperoideae</taxon>
        <taxon>Rhynchosporeae</taxon>
        <taxon>Rhynchospora</taxon>
    </lineage>
</organism>
<dbReference type="Proteomes" id="UP001151287">
    <property type="component" value="Unassembled WGS sequence"/>
</dbReference>
<accession>A0A9Q0CNQ7</accession>
<feature type="transmembrane region" description="Helical" evidence="7">
    <location>
        <begin position="70"/>
        <end position="88"/>
    </location>
</feature>
<dbReference type="Pfam" id="PF06624">
    <property type="entry name" value="RAMP4"/>
    <property type="match status" value="1"/>
</dbReference>
<evidence type="ECO:0000256" key="3">
    <source>
        <dbReference type="ARBA" id="ARBA00022692"/>
    </source>
</evidence>
<evidence type="ECO:0000256" key="1">
    <source>
        <dbReference type="ARBA" id="ARBA00004389"/>
    </source>
</evidence>
<keyword evidence="9" id="KW-1185">Reference proteome</keyword>
<evidence type="ECO:0000256" key="7">
    <source>
        <dbReference type="SAM" id="Phobius"/>
    </source>
</evidence>
<sequence>MVGLVELMIFFIAVSLFVVWLRSILELNLSVASYESPTSYPQINSYQLFISRGDPSLSLNNKKKKLHPRLLISFAFPVSVFAFSHRIMTTSRRLADRKIAKFEKNITKRGAIPETSVKKGYEYPVGPILLGFFVFVVIGSSLFQIIRTATTGGMA</sequence>
<comment type="similarity">
    <text evidence="2">Belongs to the RAMP4 family.</text>
</comment>
<evidence type="ECO:0000256" key="6">
    <source>
        <dbReference type="ARBA" id="ARBA00023136"/>
    </source>
</evidence>